<protein>
    <submittedName>
        <fullName evidence="1">PhoH family protein</fullName>
    </submittedName>
</protein>
<comment type="caution">
    <text evidence="1">The sequence shown here is derived from an EMBL/GenBank/DDBJ whole genome shotgun (WGS) entry which is preliminary data.</text>
</comment>
<sequence length="117" mass="11984">MKDKLSLLMPAALIAAAIGALGLLHIQPQPGEDTVGLVFAPGTSFAEAAYHVTQAGGDVLSPGVSGNIVIARLAPGRGMLPDSAPLWFSFTPRGTGTCFTPSERAVPSLPAFAQRSL</sequence>
<organism evidence="1 2">
    <name type="scientific">Tepidicaulis marinus</name>
    <dbReference type="NCBI Taxonomy" id="1333998"/>
    <lineage>
        <taxon>Bacteria</taxon>
        <taxon>Pseudomonadati</taxon>
        <taxon>Pseudomonadota</taxon>
        <taxon>Alphaproteobacteria</taxon>
        <taxon>Hyphomicrobiales</taxon>
        <taxon>Parvibaculaceae</taxon>
        <taxon>Tepidicaulis</taxon>
    </lineage>
</organism>
<evidence type="ECO:0000313" key="1">
    <source>
        <dbReference type="EMBL" id="GAK46204.1"/>
    </source>
</evidence>
<keyword evidence="2" id="KW-1185">Reference proteome</keyword>
<gene>
    <name evidence="1" type="ORF">M2A_2703</name>
</gene>
<dbReference type="AlphaFoldDB" id="A0A081BDT6"/>
<proteinExistence type="predicted"/>
<evidence type="ECO:0000313" key="2">
    <source>
        <dbReference type="Proteomes" id="UP000028702"/>
    </source>
</evidence>
<reference evidence="1 2" key="1">
    <citation type="submission" date="2014-07" db="EMBL/GenBank/DDBJ databases">
        <title>Tepidicaulis marinum gen. nov., sp. nov., a novel marine bacterium denitrifying nitrate to nitrous oxide strictly under microaerobic conditions.</title>
        <authorList>
            <person name="Takeuchi M."/>
            <person name="Yamagishi T."/>
            <person name="Kamagata Y."/>
            <person name="Oshima K."/>
            <person name="Hattori M."/>
            <person name="Katayama T."/>
            <person name="Hanada S."/>
            <person name="Tamaki H."/>
            <person name="Marumo K."/>
            <person name="Maeda H."/>
            <person name="Nedachi M."/>
            <person name="Iwasaki W."/>
            <person name="Suwa Y."/>
            <person name="Sakata S."/>
        </authorList>
    </citation>
    <scope>NUCLEOTIDE SEQUENCE [LARGE SCALE GENOMIC DNA]</scope>
    <source>
        <strain evidence="1 2">MA2</strain>
    </source>
</reference>
<dbReference type="EMBL" id="BBIO01000016">
    <property type="protein sequence ID" value="GAK46204.1"/>
    <property type="molecule type" value="Genomic_DNA"/>
</dbReference>
<dbReference type="RefSeq" id="WP_045448547.1">
    <property type="nucleotide sequence ID" value="NZ_BBIO01000016.1"/>
</dbReference>
<dbReference type="STRING" id="1333998.M2A_2703"/>
<dbReference type="Proteomes" id="UP000028702">
    <property type="component" value="Unassembled WGS sequence"/>
</dbReference>
<accession>A0A081BDT6</accession>
<name>A0A081BDT6_9HYPH</name>